<dbReference type="SMART" id="SM00418">
    <property type="entry name" value="HTH_ARSR"/>
    <property type="match status" value="1"/>
</dbReference>
<sequence length="120" mass="13229">MAKHDPALDLIFQALSDPTRRAMLARLGQGAAPVSELARPTGLALPTVMKHLGVLEGAGLIATEKSGRARLCHARPETLSLATDWLAEQRSLWEGRLDRFEAYVQTLMPKPSTPETRDEW</sequence>
<dbReference type="PANTHER" id="PTHR38600">
    <property type="entry name" value="TRANSCRIPTIONAL REGULATORY PROTEIN"/>
    <property type="match status" value="1"/>
</dbReference>
<dbReference type="Pfam" id="PF12840">
    <property type="entry name" value="HTH_20"/>
    <property type="match status" value="1"/>
</dbReference>
<evidence type="ECO:0000259" key="1">
    <source>
        <dbReference type="PROSITE" id="PS50987"/>
    </source>
</evidence>
<dbReference type="InterPro" id="IPR036388">
    <property type="entry name" value="WH-like_DNA-bd_sf"/>
</dbReference>
<dbReference type="PANTHER" id="PTHR38600:SF2">
    <property type="entry name" value="SLL0088 PROTEIN"/>
    <property type="match status" value="1"/>
</dbReference>
<dbReference type="Proteomes" id="UP000477782">
    <property type="component" value="Unassembled WGS sequence"/>
</dbReference>
<comment type="caution">
    <text evidence="2">The sequence shown here is derived from an EMBL/GenBank/DDBJ whole genome shotgun (WGS) entry which is preliminary data.</text>
</comment>
<protein>
    <submittedName>
        <fullName evidence="2">Helix-turn-helix transcriptional regulator</fullName>
    </submittedName>
</protein>
<proteinExistence type="predicted"/>
<organism evidence="2 3">
    <name type="scientific">Tabrizicola oligotrophica</name>
    <dbReference type="NCBI Taxonomy" id="2710650"/>
    <lineage>
        <taxon>Bacteria</taxon>
        <taxon>Pseudomonadati</taxon>
        <taxon>Pseudomonadota</taxon>
        <taxon>Alphaproteobacteria</taxon>
        <taxon>Rhodobacterales</taxon>
        <taxon>Paracoccaceae</taxon>
        <taxon>Tabrizicola</taxon>
    </lineage>
</organism>
<dbReference type="InterPro" id="IPR036390">
    <property type="entry name" value="WH_DNA-bd_sf"/>
</dbReference>
<dbReference type="Gene3D" id="1.10.10.10">
    <property type="entry name" value="Winged helix-like DNA-binding domain superfamily/Winged helix DNA-binding domain"/>
    <property type="match status" value="1"/>
</dbReference>
<dbReference type="InterPro" id="IPR001845">
    <property type="entry name" value="HTH_ArsR_DNA-bd_dom"/>
</dbReference>
<dbReference type="NCBIfam" id="NF033788">
    <property type="entry name" value="HTH_metalloreg"/>
    <property type="match status" value="1"/>
</dbReference>
<dbReference type="CDD" id="cd00090">
    <property type="entry name" value="HTH_ARSR"/>
    <property type="match status" value="1"/>
</dbReference>
<reference evidence="2 3" key="1">
    <citation type="submission" date="2020-02" db="EMBL/GenBank/DDBJ databases">
        <authorList>
            <person name="Chen W.-M."/>
        </authorList>
    </citation>
    <scope>NUCLEOTIDE SEQUENCE [LARGE SCALE GENOMIC DNA]</scope>
    <source>
        <strain evidence="2 3">KMS-5</strain>
    </source>
</reference>
<dbReference type="EMBL" id="JAAIVJ010000008">
    <property type="protein sequence ID" value="NEY91311.1"/>
    <property type="molecule type" value="Genomic_DNA"/>
</dbReference>
<accession>A0A6M0QWF4</accession>
<dbReference type="SUPFAM" id="SSF46785">
    <property type="entry name" value="Winged helix' DNA-binding domain"/>
    <property type="match status" value="1"/>
</dbReference>
<dbReference type="PROSITE" id="PS50987">
    <property type="entry name" value="HTH_ARSR_2"/>
    <property type="match status" value="1"/>
</dbReference>
<dbReference type="RefSeq" id="WP_164626611.1">
    <property type="nucleotide sequence ID" value="NZ_JAAIVJ010000008.1"/>
</dbReference>
<gene>
    <name evidence="2" type="ORF">G4Z14_13485</name>
</gene>
<dbReference type="InterPro" id="IPR011991">
    <property type="entry name" value="ArsR-like_HTH"/>
</dbReference>
<dbReference type="PRINTS" id="PR00778">
    <property type="entry name" value="HTHARSR"/>
</dbReference>
<evidence type="ECO:0000313" key="3">
    <source>
        <dbReference type="Proteomes" id="UP000477782"/>
    </source>
</evidence>
<keyword evidence="3" id="KW-1185">Reference proteome</keyword>
<feature type="domain" description="HTH arsR-type" evidence="1">
    <location>
        <begin position="1"/>
        <end position="94"/>
    </location>
</feature>
<dbReference type="AlphaFoldDB" id="A0A6M0QWF4"/>
<dbReference type="GO" id="GO:0003700">
    <property type="term" value="F:DNA-binding transcription factor activity"/>
    <property type="evidence" value="ECO:0007669"/>
    <property type="project" value="InterPro"/>
</dbReference>
<evidence type="ECO:0000313" key="2">
    <source>
        <dbReference type="EMBL" id="NEY91311.1"/>
    </source>
</evidence>
<name>A0A6M0QWF4_9RHOB</name>